<dbReference type="EMBL" id="CABFNO020001527">
    <property type="protein sequence ID" value="CAG9994585.1"/>
    <property type="molecule type" value="Genomic_DNA"/>
</dbReference>
<dbReference type="OrthoDB" id="288942at2759"/>
<accession>A0A9N9Y976</accession>
<dbReference type="AlphaFoldDB" id="A0A9N9Y976"/>
<reference evidence="2 3" key="2">
    <citation type="submission" date="2021-10" db="EMBL/GenBank/DDBJ databases">
        <authorList>
            <person name="Piombo E."/>
        </authorList>
    </citation>
    <scope>NUCLEOTIDE SEQUENCE [LARGE SCALE GENOMIC DNA]</scope>
</reference>
<keyword evidence="3" id="KW-1185">Reference proteome</keyword>
<evidence type="ECO:0000313" key="3">
    <source>
        <dbReference type="Proteomes" id="UP000754883"/>
    </source>
</evidence>
<organism evidence="2 3">
    <name type="scientific">Clonostachys byssicola</name>
    <dbReference type="NCBI Taxonomy" id="160290"/>
    <lineage>
        <taxon>Eukaryota</taxon>
        <taxon>Fungi</taxon>
        <taxon>Dikarya</taxon>
        <taxon>Ascomycota</taxon>
        <taxon>Pezizomycotina</taxon>
        <taxon>Sordariomycetes</taxon>
        <taxon>Hypocreomycetidae</taxon>
        <taxon>Hypocreales</taxon>
        <taxon>Bionectriaceae</taxon>
        <taxon>Clonostachys</taxon>
    </lineage>
</organism>
<sequence>MATVSPYPYRPVHQRILSTRIDPQPSSLLFRKLPAEVRFNIFCYALSDYPNPDPKKAYESWSCYTRPSYFAPRKTETALVLTCKAIYSECWFLPFRLHEQVHYAVANRNRAPPGYEFSRQLTRLELSLQSMREREQQPVLISNLRVFAQMCMLEQGALAKVLAVPELNPSIVTLTIRHTDWWDWEHDQPLSFSGSWLEGVSQVMPPSVREFNIELESVDRKRYQVDEIARQMMEKWFFRRTDGVALYAFQQQESRWRGTSRWERLRWVRDEILEGVIDFYVATLTFLPETRLQRDQTSPVARENAITAPEDRSPLTLSKPGWKTASTERPPFMTEKEQMRYYRQLWRNRPVDQRVVDQRSRGGIRGPPRFYQQINRNPS</sequence>
<evidence type="ECO:0000313" key="2">
    <source>
        <dbReference type="EMBL" id="CAG9994585.1"/>
    </source>
</evidence>
<reference evidence="3" key="1">
    <citation type="submission" date="2019-06" db="EMBL/GenBank/DDBJ databases">
        <authorList>
            <person name="Broberg M."/>
        </authorList>
    </citation>
    <scope>NUCLEOTIDE SEQUENCE [LARGE SCALE GENOMIC DNA]</scope>
</reference>
<evidence type="ECO:0000256" key="1">
    <source>
        <dbReference type="SAM" id="MobiDB-lite"/>
    </source>
</evidence>
<feature type="region of interest" description="Disordered" evidence="1">
    <location>
        <begin position="354"/>
        <end position="379"/>
    </location>
</feature>
<gene>
    <name evidence="2" type="ORF">CBYS24578_00013511</name>
</gene>
<protein>
    <submittedName>
        <fullName evidence="2">Uncharacterized protein</fullName>
    </submittedName>
</protein>
<comment type="caution">
    <text evidence="2">The sequence shown here is derived from an EMBL/GenBank/DDBJ whole genome shotgun (WGS) entry which is preliminary data.</text>
</comment>
<name>A0A9N9Y976_9HYPO</name>
<dbReference type="Proteomes" id="UP000754883">
    <property type="component" value="Unassembled WGS sequence"/>
</dbReference>
<proteinExistence type="predicted"/>